<evidence type="ECO:0000313" key="1">
    <source>
        <dbReference type="EMBL" id="RXH87557.1"/>
    </source>
</evidence>
<dbReference type="EMBL" id="RDQH01000336">
    <property type="protein sequence ID" value="RXH87557.1"/>
    <property type="molecule type" value="Genomic_DNA"/>
</dbReference>
<evidence type="ECO:0000313" key="2">
    <source>
        <dbReference type="Proteomes" id="UP000290289"/>
    </source>
</evidence>
<name>A0A498IZ12_MALDO</name>
<sequence>MLTVESQKSSLIQAVTKGGLDLDSKFNEGCRRMLLKIMQKAHIELCLKSEFSGKNLTFMAKVRLQRC</sequence>
<proteinExistence type="predicted"/>
<accession>A0A498IZ12</accession>
<reference evidence="1 2" key="1">
    <citation type="submission" date="2018-10" db="EMBL/GenBank/DDBJ databases">
        <title>A high-quality apple genome assembly.</title>
        <authorList>
            <person name="Hu J."/>
        </authorList>
    </citation>
    <scope>NUCLEOTIDE SEQUENCE [LARGE SCALE GENOMIC DNA]</scope>
    <source>
        <strain evidence="2">cv. HFTH1</strain>
        <tissue evidence="1">Young leaf</tissue>
    </source>
</reference>
<gene>
    <name evidence="1" type="ORF">DVH24_034457</name>
</gene>
<dbReference type="Proteomes" id="UP000290289">
    <property type="component" value="Chromosome 10"/>
</dbReference>
<comment type="caution">
    <text evidence="1">The sequence shown here is derived from an EMBL/GenBank/DDBJ whole genome shotgun (WGS) entry which is preliminary data.</text>
</comment>
<protein>
    <submittedName>
        <fullName evidence="1">Uncharacterized protein</fullName>
    </submittedName>
</protein>
<organism evidence="1 2">
    <name type="scientific">Malus domestica</name>
    <name type="common">Apple</name>
    <name type="synonym">Pyrus malus</name>
    <dbReference type="NCBI Taxonomy" id="3750"/>
    <lineage>
        <taxon>Eukaryota</taxon>
        <taxon>Viridiplantae</taxon>
        <taxon>Streptophyta</taxon>
        <taxon>Embryophyta</taxon>
        <taxon>Tracheophyta</taxon>
        <taxon>Spermatophyta</taxon>
        <taxon>Magnoliopsida</taxon>
        <taxon>eudicotyledons</taxon>
        <taxon>Gunneridae</taxon>
        <taxon>Pentapetalae</taxon>
        <taxon>rosids</taxon>
        <taxon>fabids</taxon>
        <taxon>Rosales</taxon>
        <taxon>Rosaceae</taxon>
        <taxon>Amygdaloideae</taxon>
        <taxon>Maleae</taxon>
        <taxon>Malus</taxon>
    </lineage>
</organism>
<keyword evidence="2" id="KW-1185">Reference proteome</keyword>
<dbReference type="AlphaFoldDB" id="A0A498IZ12"/>